<dbReference type="InterPro" id="IPR050659">
    <property type="entry name" value="Peptidase_M24B"/>
</dbReference>
<name>A0A0W1SY74_9EURY</name>
<dbReference type="CDD" id="cd01066">
    <property type="entry name" value="APP_MetAP"/>
    <property type="match status" value="1"/>
</dbReference>
<dbReference type="Proteomes" id="UP000053157">
    <property type="component" value="Unassembled WGS sequence"/>
</dbReference>
<dbReference type="AlphaFoldDB" id="A0A0W1SY74"/>
<dbReference type="EMBL" id="LOPV01000002">
    <property type="protein sequence ID" value="KTG30996.1"/>
    <property type="molecule type" value="Genomic_DNA"/>
</dbReference>
<dbReference type="Pfam" id="PF00557">
    <property type="entry name" value="Peptidase_M24"/>
    <property type="match status" value="1"/>
</dbReference>
<feature type="domain" description="Creatinase N-terminal" evidence="2">
    <location>
        <begin position="13"/>
        <end position="113"/>
    </location>
</feature>
<dbReference type="InterPro" id="IPR036005">
    <property type="entry name" value="Creatinase/aminopeptidase-like"/>
</dbReference>
<evidence type="ECO:0000259" key="1">
    <source>
        <dbReference type="Pfam" id="PF00557"/>
    </source>
</evidence>
<dbReference type="SUPFAM" id="SSF55920">
    <property type="entry name" value="Creatinase/aminopeptidase"/>
    <property type="match status" value="1"/>
</dbReference>
<dbReference type="Gene3D" id="3.40.350.10">
    <property type="entry name" value="Creatinase/prolidase N-terminal domain"/>
    <property type="match status" value="1"/>
</dbReference>
<dbReference type="Gene3D" id="3.90.230.10">
    <property type="entry name" value="Creatinase/methionine aminopeptidase superfamily"/>
    <property type="match status" value="1"/>
</dbReference>
<dbReference type="InterPro" id="IPR029149">
    <property type="entry name" value="Creatin/AminoP/Spt16_N"/>
</dbReference>
<comment type="caution">
    <text evidence="3">The sequence shown here is derived from an EMBL/GenBank/DDBJ whole genome shotgun (WGS) entry which is preliminary data.</text>
</comment>
<dbReference type="SUPFAM" id="SSF53092">
    <property type="entry name" value="Creatinase/prolidase N-terminal domain"/>
    <property type="match status" value="1"/>
</dbReference>
<organism evidence="3 4">
    <name type="scientific">Haloferax profundi</name>
    <dbReference type="NCBI Taxonomy" id="1544718"/>
    <lineage>
        <taxon>Archaea</taxon>
        <taxon>Methanobacteriati</taxon>
        <taxon>Methanobacteriota</taxon>
        <taxon>Stenosarchaea group</taxon>
        <taxon>Halobacteria</taxon>
        <taxon>Halobacteriales</taxon>
        <taxon>Haloferacaceae</taxon>
        <taxon>Haloferax</taxon>
    </lineage>
</organism>
<dbReference type="InterPro" id="IPR000994">
    <property type="entry name" value="Pept_M24"/>
</dbReference>
<dbReference type="InterPro" id="IPR000587">
    <property type="entry name" value="Creatinase_N"/>
</dbReference>
<reference evidence="3 4" key="1">
    <citation type="submission" date="2015-12" db="EMBL/GenBank/DDBJ databases">
        <title>Haloferax profundi sp. nov. isolated from the Discovery deep brine-seawater interface in the Red Sea.</title>
        <authorList>
            <person name="Zhang G."/>
            <person name="Stingl U."/>
            <person name="Rashid M."/>
        </authorList>
    </citation>
    <scope>NUCLEOTIDE SEQUENCE [LARGE SCALE GENOMIC DNA]</scope>
    <source>
        <strain evidence="3 4">SB29</strain>
    </source>
</reference>
<evidence type="ECO:0000313" key="4">
    <source>
        <dbReference type="Proteomes" id="UP000053157"/>
    </source>
</evidence>
<feature type="domain" description="Peptidase M24" evidence="1">
    <location>
        <begin position="153"/>
        <end position="380"/>
    </location>
</feature>
<accession>A0A0W1SY74</accession>
<dbReference type="PANTHER" id="PTHR46112:SF2">
    <property type="entry name" value="XAA-PRO AMINOPEPTIDASE P-RELATED"/>
    <property type="match status" value="1"/>
</dbReference>
<dbReference type="Pfam" id="PF01321">
    <property type="entry name" value="Creatinase_N"/>
    <property type="match status" value="1"/>
</dbReference>
<sequence>MSSRLPTNEFAARLDAIRGSLADTTADAALWFDATNIEYLSGFNHVQTERPVALVVTDGRVELVVPRLEFERASEMDRIDRVRSYFDYPHGDPMGTIVETLRELDVRCVAADMDGAPGTMGYYGPPLSASVDVVEQSWADRMRWEKTDAELVCIRESVRWANLGHQYLVEYTTVGAHPITVSQRASMDASRAMLDTLGERYAVRTRGVGPVHAGYISGAQTARPHGFTPNERLSAGDVIITGATANVDGYHSELERTMFLGDPTDDDEYYFDIMLEAQDIAIDALGPDVPVDYVDYAVWDYFEEQGVTDLARHHVGHNIGLGAHEPPYIDRGWADHCADPLTDHTESDADVAPGQVYTIEPGLYTETAGYRHSDTVLVTESGTETLTYFPRDIESNTIRI</sequence>
<protein>
    <submittedName>
        <fullName evidence="3">Peptidase M24</fullName>
    </submittedName>
</protein>
<dbReference type="OrthoDB" id="1346at2157"/>
<keyword evidence="4" id="KW-1185">Reference proteome</keyword>
<dbReference type="PANTHER" id="PTHR46112">
    <property type="entry name" value="AMINOPEPTIDASE"/>
    <property type="match status" value="1"/>
</dbReference>
<gene>
    <name evidence="3" type="ORF">AUR66_00405</name>
</gene>
<proteinExistence type="predicted"/>
<evidence type="ECO:0000259" key="2">
    <source>
        <dbReference type="Pfam" id="PF01321"/>
    </source>
</evidence>
<evidence type="ECO:0000313" key="3">
    <source>
        <dbReference type="EMBL" id="KTG30996.1"/>
    </source>
</evidence>
<dbReference type="RefSeq" id="WP_058570501.1">
    <property type="nucleotide sequence ID" value="NZ_LOPV01000002.1"/>
</dbReference>